<dbReference type="GO" id="GO:0005524">
    <property type="term" value="F:ATP binding"/>
    <property type="evidence" value="ECO:0007669"/>
    <property type="project" value="UniProtKB-UniRule"/>
</dbReference>
<keyword evidence="7 15" id="KW-0067">ATP-binding</keyword>
<dbReference type="InterPro" id="IPR014016">
    <property type="entry name" value="UvrD-like_ATP-bd"/>
</dbReference>
<evidence type="ECO:0000256" key="3">
    <source>
        <dbReference type="ARBA" id="ARBA00022763"/>
    </source>
</evidence>
<keyword evidence="5 15" id="KW-0347">Helicase</keyword>
<dbReference type="Proteomes" id="UP000590740">
    <property type="component" value="Unassembled WGS sequence"/>
</dbReference>
<evidence type="ECO:0000256" key="4">
    <source>
        <dbReference type="ARBA" id="ARBA00022801"/>
    </source>
</evidence>
<dbReference type="InterPro" id="IPR038726">
    <property type="entry name" value="PDDEXK_AddAB-type"/>
</dbReference>
<evidence type="ECO:0000256" key="10">
    <source>
        <dbReference type="ARBA" id="ARBA00023235"/>
    </source>
</evidence>
<reference evidence="17 18" key="1">
    <citation type="submission" date="2020-08" db="EMBL/GenBank/DDBJ databases">
        <title>Genomic Encyclopedia of Type Strains, Phase IV (KMG-IV): sequencing the most valuable type-strain genomes for metagenomic binning, comparative biology and taxonomic classification.</title>
        <authorList>
            <person name="Goeker M."/>
        </authorList>
    </citation>
    <scope>NUCLEOTIDE SEQUENCE [LARGE SCALE GENOMIC DNA]</scope>
    <source>
        <strain evidence="17 18">DSM 12252</strain>
    </source>
</reference>
<dbReference type="AlphaFoldDB" id="A0A7W7YEY8"/>
<dbReference type="Gene3D" id="3.40.50.300">
    <property type="entry name" value="P-loop containing nucleotide triphosphate hydrolases"/>
    <property type="match status" value="3"/>
</dbReference>
<dbReference type="GO" id="GO:0003677">
    <property type="term" value="F:DNA binding"/>
    <property type="evidence" value="ECO:0007669"/>
    <property type="project" value="UniProtKB-KW"/>
</dbReference>
<dbReference type="GO" id="GO:0000725">
    <property type="term" value="P:recombinational repair"/>
    <property type="evidence" value="ECO:0007669"/>
    <property type="project" value="TreeGrafter"/>
</dbReference>
<evidence type="ECO:0000256" key="5">
    <source>
        <dbReference type="ARBA" id="ARBA00022806"/>
    </source>
</evidence>
<dbReference type="SUPFAM" id="SSF52980">
    <property type="entry name" value="Restriction endonuclease-like"/>
    <property type="match status" value="1"/>
</dbReference>
<keyword evidence="18" id="KW-1185">Reference proteome</keyword>
<dbReference type="InterPro" id="IPR027417">
    <property type="entry name" value="P-loop_NTPase"/>
</dbReference>
<dbReference type="GO" id="GO:0043138">
    <property type="term" value="F:3'-5' DNA helicase activity"/>
    <property type="evidence" value="ECO:0007669"/>
    <property type="project" value="UniProtKB-EC"/>
</dbReference>
<keyword evidence="8" id="KW-0238">DNA-binding</keyword>
<dbReference type="RefSeq" id="WP_184342937.1">
    <property type="nucleotide sequence ID" value="NZ_JACHIG010000011.1"/>
</dbReference>
<feature type="binding site" evidence="15">
    <location>
        <begin position="11"/>
        <end position="18"/>
    </location>
    <ligand>
        <name>ATP</name>
        <dbReference type="ChEBI" id="CHEBI:30616"/>
    </ligand>
</feature>
<dbReference type="InterPro" id="IPR000212">
    <property type="entry name" value="DNA_helicase_UvrD/REP"/>
</dbReference>
<organism evidence="17 18">
    <name type="scientific">Prosthecobacter vanneervenii</name>
    <dbReference type="NCBI Taxonomy" id="48466"/>
    <lineage>
        <taxon>Bacteria</taxon>
        <taxon>Pseudomonadati</taxon>
        <taxon>Verrucomicrobiota</taxon>
        <taxon>Verrucomicrobiia</taxon>
        <taxon>Verrucomicrobiales</taxon>
        <taxon>Verrucomicrobiaceae</taxon>
        <taxon>Prosthecobacter</taxon>
    </lineage>
</organism>
<dbReference type="GO" id="GO:0033202">
    <property type="term" value="C:DNA helicase complex"/>
    <property type="evidence" value="ECO:0007669"/>
    <property type="project" value="TreeGrafter"/>
</dbReference>
<dbReference type="GO" id="GO:0004527">
    <property type="term" value="F:exonuclease activity"/>
    <property type="evidence" value="ECO:0007669"/>
    <property type="project" value="UniProtKB-KW"/>
</dbReference>
<proteinExistence type="predicted"/>
<dbReference type="Pfam" id="PF13361">
    <property type="entry name" value="UvrD_C"/>
    <property type="match status" value="1"/>
</dbReference>
<accession>A0A7W7YEY8</accession>
<evidence type="ECO:0000256" key="1">
    <source>
        <dbReference type="ARBA" id="ARBA00022722"/>
    </source>
</evidence>
<evidence type="ECO:0000256" key="14">
    <source>
        <dbReference type="ARBA" id="ARBA00048988"/>
    </source>
</evidence>
<evidence type="ECO:0000256" key="6">
    <source>
        <dbReference type="ARBA" id="ARBA00022839"/>
    </source>
</evidence>
<protein>
    <recommendedName>
        <fullName evidence="12">DNA 3'-5' helicase</fullName>
        <ecNumber evidence="12">5.6.2.4</ecNumber>
    </recommendedName>
    <alternativeName>
        <fullName evidence="13">DNA 3'-5' helicase II</fullName>
    </alternativeName>
</protein>
<evidence type="ECO:0000256" key="11">
    <source>
        <dbReference type="ARBA" id="ARBA00034617"/>
    </source>
</evidence>
<keyword evidence="2 15" id="KW-0547">Nucleotide-binding</keyword>
<evidence type="ECO:0000256" key="15">
    <source>
        <dbReference type="PROSITE-ProRule" id="PRU00560"/>
    </source>
</evidence>
<dbReference type="PANTHER" id="PTHR11070:SF2">
    <property type="entry name" value="ATP-DEPENDENT DNA HELICASE SRS2"/>
    <property type="match status" value="1"/>
</dbReference>
<dbReference type="InterPro" id="IPR014017">
    <property type="entry name" value="DNA_helicase_UvrD-like_C"/>
</dbReference>
<keyword evidence="9" id="KW-0234">DNA repair</keyword>
<dbReference type="GO" id="GO:0005829">
    <property type="term" value="C:cytosol"/>
    <property type="evidence" value="ECO:0007669"/>
    <property type="project" value="TreeGrafter"/>
</dbReference>
<evidence type="ECO:0000313" key="18">
    <source>
        <dbReference type="Proteomes" id="UP000590740"/>
    </source>
</evidence>
<sequence length="1058" mass="117643">MNHLRHILVSASAGSGKTYQLVRRHLHLLTLGQPPESIAAMTFTRKAAGEFFQRILQRLSVLSQQPGDAHSYLAGVEPLPAEWPDFSDLLRRVTQRLHRLRLGTMDSFFSSITACFPLELGLPLGATVMAENEAAQARREALDALLEQIHSSRDDQAGRALLEGFKQATFGIEERSAAGSLESWIDDHHATWLDSGDGSRWGALPGLEKEGASGLGAALQALQDRFAPRTDEGRDFLDQLIAQASAWEPGATLPLRVKYFLEKTSAVWPELQAGRADISWGRGKKTELSGEVARAWVRVAGLLLQQELSCRVQRTQGMAALMSLYEVEYSRRVRARGRLSFADVQRLLAAASTDGAEWADGESADLWFRLDGRYDHWLFDEFQDTSRVQWNVVSGLVDEVMQDDSGRRSFYAVGDPKQSIYLWRQAEPGLFDDVLRQWPGHDEEGLEPQTLSQSFRSAPAVLEAVNAVFEDEARIEALLPGCTAGFAFKRHLAAERNKNVRGCAALLSVQNEEGQRSTGTTPAVTALLNEIRPLERGLTCAVLVRGNRSANAIAEELRATTGMEVVCESQIYPATDNAVTLALLSLLQLAAHPGDILALEHLKMTPLWPQIETPDRGWQWTCQQVRRCVLEHGFVGFVEAWAQHLRAMLPEMDVFHELRLRQFGEMAAAFDSGGSRDIDAFLLHVREMPVQVRGAANAVQVMTVHKAKGLEFDVVILPDMDGDSMSHVRSRSLLVSRDAQGRVSWVLQEPPRIFAPFHEALKQEQDTARQRAGFESLCRLYVAMTRAKRGLYMIAEPPPKAKEPTMKEAQFVRRMLAVEGEGDSSGPCLTEWQTGDPEWYVHLPCHPPGPPEMALTKAGVGGLLREHQPLARRVTPSGEEDFQVKGSMLFSAGREPGRRLGNLVHELFSHVEWWDSTSGMEDLEARWRDFGLLRGEAVEAAALAMVRGVLQSAAASYAFGQPGAGAKAWREKPFDLIHEGSWISGVFDRVIVTQESVRLIDFKTDEVPDEEALAEKTAGYRPQILLYRQALRRLTGLPPEKIESALLFTRNCRLVSIK</sequence>
<evidence type="ECO:0000256" key="8">
    <source>
        <dbReference type="ARBA" id="ARBA00023125"/>
    </source>
</evidence>
<dbReference type="Gene3D" id="3.90.320.10">
    <property type="match status" value="1"/>
</dbReference>
<keyword evidence="1" id="KW-0540">Nuclease</keyword>
<evidence type="ECO:0000256" key="7">
    <source>
        <dbReference type="ARBA" id="ARBA00022840"/>
    </source>
</evidence>
<feature type="domain" description="UvrD-like helicase ATP-binding" evidence="16">
    <location>
        <begin position="1"/>
        <end position="458"/>
    </location>
</feature>
<dbReference type="Pfam" id="PF00580">
    <property type="entry name" value="UvrD-helicase"/>
    <property type="match status" value="1"/>
</dbReference>
<evidence type="ECO:0000256" key="13">
    <source>
        <dbReference type="ARBA" id="ARBA00034923"/>
    </source>
</evidence>
<dbReference type="EC" id="5.6.2.4" evidence="12"/>
<comment type="caution">
    <text evidence="17">The sequence shown here is derived from an EMBL/GenBank/DDBJ whole genome shotgun (WGS) entry which is preliminary data.</text>
</comment>
<dbReference type="PROSITE" id="PS51198">
    <property type="entry name" value="UVRD_HELICASE_ATP_BIND"/>
    <property type="match status" value="1"/>
</dbReference>
<name>A0A7W7YEY8_9BACT</name>
<dbReference type="EMBL" id="JACHIG010000011">
    <property type="protein sequence ID" value="MBB5034797.1"/>
    <property type="molecule type" value="Genomic_DNA"/>
</dbReference>
<dbReference type="InterPro" id="IPR011335">
    <property type="entry name" value="Restrct_endonuc-II-like"/>
</dbReference>
<keyword evidence="10" id="KW-0413">Isomerase</keyword>
<dbReference type="InterPro" id="IPR011604">
    <property type="entry name" value="PDDEXK-like_dom_sf"/>
</dbReference>
<dbReference type="SUPFAM" id="SSF52540">
    <property type="entry name" value="P-loop containing nucleoside triphosphate hydrolases"/>
    <property type="match status" value="1"/>
</dbReference>
<dbReference type="Pfam" id="PF12705">
    <property type="entry name" value="PDDEXK_1"/>
    <property type="match status" value="1"/>
</dbReference>
<keyword evidence="3" id="KW-0227">DNA damage</keyword>
<comment type="catalytic activity">
    <reaction evidence="14">
        <text>ATP + H2O = ADP + phosphate + H(+)</text>
        <dbReference type="Rhea" id="RHEA:13065"/>
        <dbReference type="ChEBI" id="CHEBI:15377"/>
        <dbReference type="ChEBI" id="CHEBI:15378"/>
        <dbReference type="ChEBI" id="CHEBI:30616"/>
        <dbReference type="ChEBI" id="CHEBI:43474"/>
        <dbReference type="ChEBI" id="CHEBI:456216"/>
        <dbReference type="EC" id="5.6.2.4"/>
    </reaction>
</comment>
<evidence type="ECO:0000256" key="2">
    <source>
        <dbReference type="ARBA" id="ARBA00022741"/>
    </source>
</evidence>
<keyword evidence="6 17" id="KW-0269">Exonuclease</keyword>
<gene>
    <name evidence="17" type="ORF">HNQ65_004405</name>
</gene>
<evidence type="ECO:0000256" key="9">
    <source>
        <dbReference type="ARBA" id="ARBA00023204"/>
    </source>
</evidence>
<dbReference type="PANTHER" id="PTHR11070">
    <property type="entry name" value="UVRD / RECB / PCRA DNA HELICASE FAMILY MEMBER"/>
    <property type="match status" value="1"/>
</dbReference>
<evidence type="ECO:0000313" key="17">
    <source>
        <dbReference type="EMBL" id="MBB5034797.1"/>
    </source>
</evidence>
<evidence type="ECO:0000259" key="16">
    <source>
        <dbReference type="PROSITE" id="PS51198"/>
    </source>
</evidence>
<comment type="catalytic activity">
    <reaction evidence="11">
        <text>Couples ATP hydrolysis with the unwinding of duplex DNA by translocating in the 3'-5' direction.</text>
        <dbReference type="EC" id="5.6.2.4"/>
    </reaction>
</comment>
<evidence type="ECO:0000256" key="12">
    <source>
        <dbReference type="ARBA" id="ARBA00034808"/>
    </source>
</evidence>
<keyword evidence="4 15" id="KW-0378">Hydrolase</keyword>